<keyword evidence="1" id="KW-0472">Membrane</keyword>
<keyword evidence="1" id="KW-1133">Transmembrane helix</keyword>
<dbReference type="RefSeq" id="WP_013925193.1">
    <property type="nucleotide sequence ID" value="NC_015702.1"/>
</dbReference>
<gene>
    <name evidence="2" type="ordered locus">PUV_18170</name>
</gene>
<dbReference type="KEGG" id="puv:PUV_18170"/>
<dbReference type="Proteomes" id="UP000000495">
    <property type="component" value="Chromosome"/>
</dbReference>
<name>F8L0L7_PARAV</name>
<dbReference type="EMBL" id="FR872580">
    <property type="protein sequence ID" value="CCB86767.1"/>
    <property type="molecule type" value="Genomic_DNA"/>
</dbReference>
<protein>
    <submittedName>
        <fullName evidence="2">Uncharacterized protein</fullName>
    </submittedName>
</protein>
<feature type="transmembrane region" description="Helical" evidence="1">
    <location>
        <begin position="26"/>
        <end position="58"/>
    </location>
</feature>
<reference key="1">
    <citation type="journal article" date="2011" name="Mol. Biol. Evol.">
        <title>Unity in variety -- the pan-genome of the Chlamydiae.</title>
        <authorList>
            <person name="Collingro A."/>
            <person name="Tischler P."/>
            <person name="Weinmaier T."/>
            <person name="Penz T."/>
            <person name="Heinz E."/>
            <person name="Brunham R.C."/>
            <person name="Read T.D."/>
            <person name="Bavoil P.M."/>
            <person name="Sachse K."/>
            <person name="Kahane S."/>
            <person name="Friedman M.G."/>
            <person name="Rattei T."/>
            <person name="Myers G.S.A."/>
            <person name="Horn M."/>
        </authorList>
    </citation>
    <scope>NUCLEOTIDE SEQUENCE</scope>
    <source>
        <strain>UV7</strain>
    </source>
</reference>
<evidence type="ECO:0000313" key="2">
    <source>
        <dbReference type="EMBL" id="CCB86767.1"/>
    </source>
</evidence>
<dbReference type="STRING" id="765952.PUV_18170"/>
<evidence type="ECO:0000313" key="3">
    <source>
        <dbReference type="Proteomes" id="UP000000495"/>
    </source>
</evidence>
<proteinExistence type="predicted"/>
<dbReference type="eggNOG" id="ENOG502ZK6H">
    <property type="taxonomic scope" value="Bacteria"/>
</dbReference>
<organism evidence="2 3">
    <name type="scientific">Parachlamydia acanthamoebae (strain UV7)</name>
    <dbReference type="NCBI Taxonomy" id="765952"/>
    <lineage>
        <taxon>Bacteria</taxon>
        <taxon>Pseudomonadati</taxon>
        <taxon>Chlamydiota</taxon>
        <taxon>Chlamydiia</taxon>
        <taxon>Parachlamydiales</taxon>
        <taxon>Parachlamydiaceae</taxon>
        <taxon>Parachlamydia</taxon>
    </lineage>
</organism>
<dbReference type="HOGENOM" id="CLU_1561418_0_0_0"/>
<accession>F8L0L7</accession>
<keyword evidence="3" id="KW-1185">Reference proteome</keyword>
<evidence type="ECO:0000256" key="1">
    <source>
        <dbReference type="SAM" id="Phobius"/>
    </source>
</evidence>
<sequence>MEKIFRFRPTQQQTPMDRLKKMGAKLWNGFLVTAHAVYDSAAFSLVFIVAGVALAIFYPPLSPAFLAMGVSLFTTTLVVKILDRYHFTIIEEFKTKACTFPTKYAKLHLITFVFAIAISFISPAVGCLAGGVIGIASGLIIQIEHIKLQQKVHAENVKNTKSSFKENLAFA</sequence>
<keyword evidence="1" id="KW-0812">Transmembrane</keyword>
<feature type="transmembrane region" description="Helical" evidence="1">
    <location>
        <begin position="128"/>
        <end position="146"/>
    </location>
</feature>
<reference evidence="2 3" key="2">
    <citation type="journal article" date="2011" name="Mol. Biol. Evol.">
        <title>Unity in variety--the pan-genome of the Chlamydiae.</title>
        <authorList>
            <person name="Collingro A."/>
            <person name="Tischler P."/>
            <person name="Weinmaier T."/>
            <person name="Penz T."/>
            <person name="Heinz E."/>
            <person name="Brunham R.C."/>
            <person name="Read T.D."/>
            <person name="Bavoil P.M."/>
            <person name="Sachse K."/>
            <person name="Kahane S."/>
            <person name="Friedman M.G."/>
            <person name="Rattei T."/>
            <person name="Myers G.S."/>
            <person name="Horn M."/>
        </authorList>
    </citation>
    <scope>NUCLEOTIDE SEQUENCE [LARGE SCALE GENOMIC DNA]</scope>
    <source>
        <strain evidence="3">UV7</strain>
    </source>
</reference>
<dbReference type="AlphaFoldDB" id="F8L0L7"/>